<feature type="region of interest" description="Disordered" evidence="1">
    <location>
        <begin position="178"/>
        <end position="233"/>
    </location>
</feature>
<evidence type="ECO:0000313" key="3">
    <source>
        <dbReference type="EMBL" id="CAE7263841.1"/>
    </source>
</evidence>
<dbReference type="EMBL" id="CAJNJA010010895">
    <property type="protein sequence ID" value="CAE7263841.1"/>
    <property type="molecule type" value="Genomic_DNA"/>
</dbReference>
<evidence type="ECO:0000256" key="2">
    <source>
        <dbReference type="SAM" id="Phobius"/>
    </source>
</evidence>
<comment type="caution">
    <text evidence="3">The sequence shown here is derived from an EMBL/GenBank/DDBJ whole genome shotgun (WGS) entry which is preliminary data.</text>
</comment>
<feature type="region of interest" description="Disordered" evidence="1">
    <location>
        <begin position="326"/>
        <end position="363"/>
    </location>
</feature>
<feature type="compositionally biased region" description="Low complexity" evidence="1">
    <location>
        <begin position="219"/>
        <end position="230"/>
    </location>
</feature>
<feature type="compositionally biased region" description="Basic and acidic residues" evidence="1">
    <location>
        <begin position="129"/>
        <end position="148"/>
    </location>
</feature>
<name>A0A812MBV3_9DINO</name>
<dbReference type="OrthoDB" id="441397at2759"/>
<feature type="region of interest" description="Disordered" evidence="1">
    <location>
        <begin position="120"/>
        <end position="164"/>
    </location>
</feature>
<protein>
    <submittedName>
        <fullName evidence="3">ANKRD17 protein</fullName>
    </submittedName>
</protein>
<evidence type="ECO:0000256" key="1">
    <source>
        <dbReference type="SAM" id="MobiDB-lite"/>
    </source>
</evidence>
<reference evidence="3" key="1">
    <citation type="submission" date="2021-02" db="EMBL/GenBank/DDBJ databases">
        <authorList>
            <person name="Dougan E. K."/>
            <person name="Rhodes N."/>
            <person name="Thang M."/>
            <person name="Chan C."/>
        </authorList>
    </citation>
    <scope>NUCLEOTIDE SEQUENCE</scope>
</reference>
<accession>A0A812MBV3</accession>
<proteinExistence type="predicted"/>
<keyword evidence="4" id="KW-1185">Reference proteome</keyword>
<feature type="transmembrane region" description="Helical" evidence="2">
    <location>
        <begin position="12"/>
        <end position="31"/>
    </location>
</feature>
<keyword evidence="2" id="KW-0472">Membrane</keyword>
<keyword evidence="2" id="KW-1133">Transmembrane helix</keyword>
<organism evidence="3 4">
    <name type="scientific">Symbiodinium necroappetens</name>
    <dbReference type="NCBI Taxonomy" id="1628268"/>
    <lineage>
        <taxon>Eukaryota</taxon>
        <taxon>Sar</taxon>
        <taxon>Alveolata</taxon>
        <taxon>Dinophyceae</taxon>
        <taxon>Suessiales</taxon>
        <taxon>Symbiodiniaceae</taxon>
        <taxon>Symbiodinium</taxon>
    </lineage>
</organism>
<dbReference type="AlphaFoldDB" id="A0A812MBV3"/>
<gene>
    <name evidence="3" type="primary">ANKRD17</name>
    <name evidence="3" type="ORF">SNEC2469_LOCUS6119</name>
</gene>
<sequence length="363" mass="41106">MAIAASRRWNVYHGLGLLAVASASLVLWVLVKRRRKAAEDIEDEGRWQLVGSSCRSLLSMARKRAEAKLNAAREVEFLPELRPVVLAWESIPRNGQERPNVWDGPPPPHPQIEVIRVSASDPPLHHPSASHDRDTKSSSRYDPHEGRGRSGHATGSESRGSAHWRNSWWDKEAERCSTPRNDVRHQPAAFPKAGASGAYSTESPSRPPAERPTASGACSSRSVSSPPSKVSRLEEAKQLADRLLRIHRQRSQYKWIQAFELEEDFQVKHLESKKRTIALRLHPDKVDDEVARYCGGHERVKQAYHFMDEAYKAAKHWLEEKEHNRLPPWERPPWFQRQAPKAPAPPPSFPKGPATSCFSKGFR</sequence>
<dbReference type="Proteomes" id="UP000601435">
    <property type="component" value="Unassembled WGS sequence"/>
</dbReference>
<keyword evidence="2" id="KW-0812">Transmembrane</keyword>
<evidence type="ECO:0000313" key="4">
    <source>
        <dbReference type="Proteomes" id="UP000601435"/>
    </source>
</evidence>